<feature type="domain" description="Integrase catalytic" evidence="1">
    <location>
        <begin position="118"/>
        <end position="282"/>
    </location>
</feature>
<evidence type="ECO:0000313" key="2">
    <source>
        <dbReference type="EMBL" id="AIF82423.1"/>
    </source>
</evidence>
<dbReference type="Gene3D" id="1.10.10.10">
    <property type="entry name" value="Winged helix-like DNA-binding domain superfamily/Winged helix DNA-binding domain"/>
    <property type="match status" value="1"/>
</dbReference>
<name>A0A075MME3_9ARCH</name>
<dbReference type="Pfam" id="PF00665">
    <property type="entry name" value="rve"/>
    <property type="match status" value="1"/>
</dbReference>
<dbReference type="GO" id="GO:0015074">
    <property type="term" value="P:DNA integration"/>
    <property type="evidence" value="ECO:0007669"/>
    <property type="project" value="InterPro"/>
</dbReference>
<dbReference type="InterPro" id="IPR036388">
    <property type="entry name" value="WH-like_DNA-bd_sf"/>
</dbReference>
<dbReference type="PANTHER" id="PTHR47515:SF2">
    <property type="entry name" value="INTEGRASE CORE DOMAIN PROTEIN"/>
    <property type="match status" value="1"/>
</dbReference>
<dbReference type="InterPro" id="IPR036397">
    <property type="entry name" value="RNaseH_sf"/>
</dbReference>
<dbReference type="InterPro" id="IPR012337">
    <property type="entry name" value="RNaseH-like_sf"/>
</dbReference>
<evidence type="ECO:0000313" key="3">
    <source>
        <dbReference type="Proteomes" id="UP000028194"/>
    </source>
</evidence>
<dbReference type="SUPFAM" id="SSF46689">
    <property type="entry name" value="Homeodomain-like"/>
    <property type="match status" value="1"/>
</dbReference>
<dbReference type="EMBL" id="CP007174">
    <property type="protein sequence ID" value="AIF82423.1"/>
    <property type="molecule type" value="Genomic_DNA"/>
</dbReference>
<sequence length="308" mass="36200">MITMLEYSGKTVSDVCAEFGVSRETWYKWKKRYDTYGLDGLKDLSRRPHHIKYVKVTADVEKLILELRLNHRFGPRRIGFRLRKKYGVVLAAKTIYHVLKKHKLNVLSVKLKRKYKRFEKKHSNDMVQMDTKGPFYLRGSREKQYLTHCIDDCSRKVVSEWVNRRSTEESLMVLKKWIAENGKPKKVMHDGGKQFVSRGFQKFLQDNDSIKDKQIPPGYPQAQGKVEAYNKIVISEFLEVEELKGKEDGKKKYEAFVWFYNNEREHGGIGGMTPAEKFRKRLKQPGLQAKARQKVSVMSVHQFVNHVR</sequence>
<dbReference type="eggNOG" id="arCOG02125">
    <property type="taxonomic scope" value="Archaea"/>
</dbReference>
<keyword evidence="3" id="KW-1185">Reference proteome</keyword>
<dbReference type="Pfam" id="PF13683">
    <property type="entry name" value="rve_3"/>
    <property type="match status" value="1"/>
</dbReference>
<dbReference type="AlphaFoldDB" id="A0A075MME3"/>
<protein>
    <submittedName>
        <fullName evidence="2">Transposase</fullName>
    </submittedName>
</protein>
<proteinExistence type="predicted"/>
<dbReference type="KEGG" id="nev:NTE_00341"/>
<reference evidence="2 3" key="1">
    <citation type="journal article" date="2014" name="PLoS ONE">
        <title>Genome Sequence of Candidatus Nitrososphaera evergladensis from Group I.1b Enriched from Everglades Soil Reveals Novel Genomic Features of the Ammonia-Oxidizing Archaea.</title>
        <authorList>
            <person name="Zhalnina K.V."/>
            <person name="Dias R."/>
            <person name="Leonard M.T."/>
            <person name="Dorr de Quadros P."/>
            <person name="Camargo F.A."/>
            <person name="Drew J.C."/>
            <person name="Farmerie W.G."/>
            <person name="Daroub S.H."/>
            <person name="Triplett E.W."/>
        </authorList>
    </citation>
    <scope>NUCLEOTIDE SEQUENCE [LARGE SCALE GENOMIC DNA]</scope>
    <source>
        <strain evidence="2 3">SR1</strain>
    </source>
</reference>
<dbReference type="Gene3D" id="3.30.420.10">
    <property type="entry name" value="Ribonuclease H-like superfamily/Ribonuclease H"/>
    <property type="match status" value="1"/>
</dbReference>
<evidence type="ECO:0000259" key="1">
    <source>
        <dbReference type="PROSITE" id="PS50994"/>
    </source>
</evidence>
<dbReference type="InterPro" id="IPR009057">
    <property type="entry name" value="Homeodomain-like_sf"/>
</dbReference>
<dbReference type="SUPFAM" id="SSF53098">
    <property type="entry name" value="Ribonuclease H-like"/>
    <property type="match status" value="1"/>
</dbReference>
<dbReference type="GO" id="GO:0003676">
    <property type="term" value="F:nucleic acid binding"/>
    <property type="evidence" value="ECO:0007669"/>
    <property type="project" value="InterPro"/>
</dbReference>
<dbReference type="PANTHER" id="PTHR47515">
    <property type="entry name" value="LOW CALCIUM RESPONSE LOCUS PROTEIN T"/>
    <property type="match status" value="1"/>
</dbReference>
<dbReference type="InterPro" id="IPR001584">
    <property type="entry name" value="Integrase_cat-core"/>
</dbReference>
<dbReference type="HOGENOM" id="CLU_027402_15_2_2"/>
<accession>A0A075MME3</accession>
<organism evidence="2 3">
    <name type="scientific">Candidatus Nitrososphaera evergladensis SR1</name>
    <dbReference type="NCBI Taxonomy" id="1459636"/>
    <lineage>
        <taxon>Archaea</taxon>
        <taxon>Nitrososphaerota</taxon>
        <taxon>Nitrososphaeria</taxon>
        <taxon>Nitrososphaerales</taxon>
        <taxon>Nitrososphaeraceae</taxon>
        <taxon>Nitrososphaera</taxon>
    </lineage>
</organism>
<dbReference type="Proteomes" id="UP000028194">
    <property type="component" value="Chromosome"/>
</dbReference>
<dbReference type="STRING" id="1459636.NTE_00341"/>
<dbReference type="PROSITE" id="PS50994">
    <property type="entry name" value="INTEGRASE"/>
    <property type="match status" value="1"/>
</dbReference>
<dbReference type="Pfam" id="PF13565">
    <property type="entry name" value="HTH_32"/>
    <property type="match status" value="1"/>
</dbReference>
<gene>
    <name evidence="2" type="ORF">NTE_00341</name>
</gene>